<feature type="compositionally biased region" description="Pro residues" evidence="1">
    <location>
        <begin position="1001"/>
        <end position="1012"/>
    </location>
</feature>
<feature type="region of interest" description="Disordered" evidence="1">
    <location>
        <begin position="992"/>
        <end position="1012"/>
    </location>
</feature>
<evidence type="ECO:0000313" key="2">
    <source>
        <dbReference type="EMBL" id="CAG9794182.1"/>
    </source>
</evidence>
<name>A0A9N9RCT4_9NEOP</name>
<dbReference type="Proteomes" id="UP001153714">
    <property type="component" value="Chromosome 6"/>
</dbReference>
<proteinExistence type="predicted"/>
<keyword evidence="3" id="KW-1185">Reference proteome</keyword>
<protein>
    <submittedName>
        <fullName evidence="2">Uncharacterized protein</fullName>
    </submittedName>
</protein>
<organism evidence="2 3">
    <name type="scientific">Diatraea saccharalis</name>
    <name type="common">sugarcane borer</name>
    <dbReference type="NCBI Taxonomy" id="40085"/>
    <lineage>
        <taxon>Eukaryota</taxon>
        <taxon>Metazoa</taxon>
        <taxon>Ecdysozoa</taxon>
        <taxon>Arthropoda</taxon>
        <taxon>Hexapoda</taxon>
        <taxon>Insecta</taxon>
        <taxon>Pterygota</taxon>
        <taxon>Neoptera</taxon>
        <taxon>Endopterygota</taxon>
        <taxon>Lepidoptera</taxon>
        <taxon>Glossata</taxon>
        <taxon>Ditrysia</taxon>
        <taxon>Pyraloidea</taxon>
        <taxon>Crambidae</taxon>
        <taxon>Crambinae</taxon>
        <taxon>Diatraea</taxon>
    </lineage>
</organism>
<reference evidence="2" key="1">
    <citation type="submission" date="2021-12" db="EMBL/GenBank/DDBJ databases">
        <authorList>
            <person name="King R."/>
        </authorList>
    </citation>
    <scope>NUCLEOTIDE SEQUENCE</scope>
</reference>
<reference evidence="2" key="2">
    <citation type="submission" date="2022-10" db="EMBL/GenBank/DDBJ databases">
        <authorList>
            <consortium name="ENA_rothamsted_submissions"/>
            <consortium name="culmorum"/>
            <person name="King R."/>
        </authorList>
    </citation>
    <scope>NUCLEOTIDE SEQUENCE</scope>
</reference>
<evidence type="ECO:0000256" key="1">
    <source>
        <dbReference type="SAM" id="MobiDB-lite"/>
    </source>
</evidence>
<evidence type="ECO:0000313" key="3">
    <source>
        <dbReference type="Proteomes" id="UP001153714"/>
    </source>
</evidence>
<dbReference type="OrthoDB" id="7484891at2759"/>
<sequence length="1186" mass="133058">MPWMNSNNLPSPNIANNILEYEIGTITENNNFIEAIFASSDDYKQSSPNGVQNANTYYMSSYNGEAIIPVISTNAVETKKEKSVEDVKDIGAFSVPYFMYTNTPNEVQTNSNNINDGISALKETTVNKSYRPIEYMTNIVNDNSASTLFTESVNQQNTLYEVQSLERTENDYNPDNLIRCKNSIINYYLPEITNENLDIIRIEASAINQNQVNNLYNLESLPYTDVNCQNPSTNKKVSNDNNNPIVKDNIKKYLNSIRMLKYYQSKGQNEVKTPTLNLNSKVSPKVANNLVNTINAEPIISNIKYVPDNKVLKETVNIIAFPSESNTKGISNFNDERQNTNINIKSPMDNILLNYNDLHYFQNDNYQRNIINPLVNNNLKYVTNHNNDFISHPLVDLLQTDSNANTFIPYASVKSASGILSNEKISIENINPISYAVPTTSNTISESKIALNTKFSDLVPVINNFNNQFPNIQPVLPSTPFNNGDFLYYTKPEDITIQSQNSLLSLDVTKLNNLKTNSETYTTSEILSPLNTQIVSRSITPAEQIKTQLPAIKLPRNPSQYTKSYIGLNSVPNLRTDLNTNTSPGFTKTVAKFNLEKLPIKPELLASVKPIPSSSYSSRFGVSKLLNTVTNKSPNFLEKTKNPYSNYSPNIENFEFNLNKNVNEAFPGVPASNTLENINENSNVIYRLNTISSSSPSLTNPRTTNVFPDNSYQILNKINPIIDLPKPNLKQINQYKFLQEIETPQYPLNIKQPVNQPENFLSNNIPIPNMSPKYPANINTASPSLYPTSSIYNNIPLVKTPPNIPINETPENEPDNSLKYVNNAAISGNFPNLPSSYIFSQDFIPSIANTNLKSIQPDTSPLLFISSAPDIKEVPIISYINNNGKYTTQDFPRDYPKNSGLPFQKQYESSPNYLNTGYITSISYLPKVNPSQNYILPQASASYLNLPYNNPLSSQIEKMLSPSGVVGSINDAASVVTKNVLTTLLLKKLTQNKTPKNIQPASPPPRPETFYPPPRAVVDPSIFWEPFYIYDTYEPQRKVLKNAQLYNGFEVPDLLSQLDFEIPNIVPDYSDLTDFNNFESEVSNMTPYMASLTVNVMPVIEEFGFKFKGSPDLPCFDYPSISPSYLPEPVLPSPPVIDLSAMTTKNKDDSELGRLLRLLVLNELLNNNDFNEGEALETAMALLFLT</sequence>
<accession>A0A9N9RCT4</accession>
<dbReference type="AlphaFoldDB" id="A0A9N9RCT4"/>
<dbReference type="EMBL" id="OU893337">
    <property type="protein sequence ID" value="CAG9794182.1"/>
    <property type="molecule type" value="Genomic_DNA"/>
</dbReference>
<gene>
    <name evidence="2" type="ORF">DIATSA_LOCUS11576</name>
</gene>